<dbReference type="RefSeq" id="WP_119809019.1">
    <property type="nucleotide sequence ID" value="NZ_QYUP01000009.1"/>
</dbReference>
<feature type="transmembrane region" description="Helical" evidence="8">
    <location>
        <begin position="75"/>
        <end position="96"/>
    </location>
</feature>
<dbReference type="GO" id="GO:0006508">
    <property type="term" value="P:proteolysis"/>
    <property type="evidence" value="ECO:0007669"/>
    <property type="project" value="UniProtKB-KW"/>
</dbReference>
<evidence type="ECO:0000259" key="9">
    <source>
        <dbReference type="Pfam" id="PF11984"/>
    </source>
</evidence>
<keyword evidence="2" id="KW-1003">Cell membrane</keyword>
<organism evidence="10 11">
    <name type="scientific">Massilia cavernae</name>
    <dbReference type="NCBI Taxonomy" id="2320864"/>
    <lineage>
        <taxon>Bacteria</taxon>
        <taxon>Pseudomonadati</taxon>
        <taxon>Pseudomonadota</taxon>
        <taxon>Betaproteobacteria</taxon>
        <taxon>Burkholderiales</taxon>
        <taxon>Oxalobacteraceae</taxon>
        <taxon>Telluria group</taxon>
        <taxon>Massilia</taxon>
    </lineage>
</organism>
<dbReference type="GO" id="GO:0008233">
    <property type="term" value="F:peptidase activity"/>
    <property type="evidence" value="ECO:0007669"/>
    <property type="project" value="UniProtKB-KW"/>
</dbReference>
<dbReference type="InterPro" id="IPR014263">
    <property type="entry name" value="Methanolan_biosynth_EpsI"/>
</dbReference>
<evidence type="ECO:0000256" key="1">
    <source>
        <dbReference type="ARBA" id="ARBA00004651"/>
    </source>
</evidence>
<evidence type="ECO:0000256" key="7">
    <source>
        <dbReference type="ARBA" id="ARBA00023136"/>
    </source>
</evidence>
<gene>
    <name evidence="10" type="primary">epsI</name>
    <name evidence="10" type="ORF">D3872_00820</name>
</gene>
<comment type="caution">
    <text evidence="10">The sequence shown here is derived from an EMBL/GenBank/DDBJ whole genome shotgun (WGS) entry which is preliminary data.</text>
</comment>
<keyword evidence="3" id="KW-0645">Protease</keyword>
<name>A0A418Y831_9BURK</name>
<accession>A0A418Y831</accession>
<dbReference type="Pfam" id="PF09721">
    <property type="entry name" value="Exosortase_EpsH"/>
    <property type="match status" value="1"/>
</dbReference>
<dbReference type="Proteomes" id="UP000284006">
    <property type="component" value="Unassembled WGS sequence"/>
</dbReference>
<dbReference type="Pfam" id="PF11984">
    <property type="entry name" value="DUF3485"/>
    <property type="match status" value="1"/>
</dbReference>
<dbReference type="GO" id="GO:0005886">
    <property type="term" value="C:plasma membrane"/>
    <property type="evidence" value="ECO:0007669"/>
    <property type="project" value="UniProtKB-SubCell"/>
</dbReference>
<evidence type="ECO:0000256" key="5">
    <source>
        <dbReference type="ARBA" id="ARBA00022801"/>
    </source>
</evidence>
<protein>
    <submittedName>
        <fullName evidence="10">EpsI family protein</fullName>
    </submittedName>
</protein>
<evidence type="ECO:0000256" key="3">
    <source>
        <dbReference type="ARBA" id="ARBA00022670"/>
    </source>
</evidence>
<dbReference type="NCBIfam" id="TIGR02914">
    <property type="entry name" value="EpsI_fam"/>
    <property type="match status" value="1"/>
</dbReference>
<comment type="subcellular location">
    <subcellularLocation>
        <location evidence="1">Cell membrane</location>
        <topology evidence="1">Multi-pass membrane protein</topology>
    </subcellularLocation>
</comment>
<feature type="domain" description="Methanolan biosynthesis EpsI" evidence="9">
    <location>
        <begin position="82"/>
        <end position="275"/>
    </location>
</feature>
<evidence type="ECO:0000256" key="8">
    <source>
        <dbReference type="SAM" id="Phobius"/>
    </source>
</evidence>
<evidence type="ECO:0000313" key="10">
    <source>
        <dbReference type="EMBL" id="RJG27553.1"/>
    </source>
</evidence>
<proteinExistence type="predicted"/>
<feature type="non-terminal residue" evidence="10">
    <location>
        <position position="1"/>
    </location>
</feature>
<dbReference type="AlphaFoldDB" id="A0A418Y831"/>
<evidence type="ECO:0000256" key="2">
    <source>
        <dbReference type="ARBA" id="ARBA00022475"/>
    </source>
</evidence>
<sequence>PIIANGLRAYMIVMIGHTSGMKLAVGVDHLIYGWVFFGIVMFLMFWIGSFWREDGDKAAAPMPAAAQVGTGHAQLLKIAAAVVAVSAVWPLLAWTIDRASINPAPVRLDQVASSWAPGVPFSGWEPRYMAPDARLDTVYRGADGHDVALDVLYYRNQENAKALISSVNIMAGEKDPAHEVSAGRRSVDLGTRQLEVREHLMRGARGNFLVWHWMSIDGQPVLNGYVGKLMQAKMKLMLRGDDGAVVMVSAPYGEQPDEARAAMRAFLATHIGAIDAALDAAKR</sequence>
<dbReference type="EMBL" id="QYUP01000009">
    <property type="protein sequence ID" value="RJG27553.1"/>
    <property type="molecule type" value="Genomic_DNA"/>
</dbReference>
<keyword evidence="4 8" id="KW-0812">Transmembrane</keyword>
<dbReference type="InterPro" id="IPR026392">
    <property type="entry name" value="Exo/Archaeosortase_dom"/>
</dbReference>
<keyword evidence="7 8" id="KW-0472">Membrane</keyword>
<keyword evidence="5" id="KW-0378">Hydrolase</keyword>
<evidence type="ECO:0000256" key="6">
    <source>
        <dbReference type="ARBA" id="ARBA00022989"/>
    </source>
</evidence>
<evidence type="ECO:0000256" key="4">
    <source>
        <dbReference type="ARBA" id="ARBA00022692"/>
    </source>
</evidence>
<dbReference type="NCBIfam" id="TIGR04178">
    <property type="entry name" value="exo_archaeo"/>
    <property type="match status" value="1"/>
</dbReference>
<dbReference type="OrthoDB" id="9797363at2"/>
<dbReference type="InterPro" id="IPR019127">
    <property type="entry name" value="Exosortase"/>
</dbReference>
<reference evidence="10 11" key="1">
    <citation type="submission" date="2018-09" db="EMBL/GenBank/DDBJ databases">
        <authorList>
            <person name="Zhu H."/>
        </authorList>
    </citation>
    <scope>NUCLEOTIDE SEQUENCE [LARGE SCALE GENOMIC DNA]</scope>
    <source>
        <strain evidence="10 11">K1S02-61</strain>
    </source>
</reference>
<keyword evidence="6 8" id="KW-1133">Transmembrane helix</keyword>
<keyword evidence="11" id="KW-1185">Reference proteome</keyword>
<feature type="transmembrane region" description="Helical" evidence="8">
    <location>
        <begin position="31"/>
        <end position="51"/>
    </location>
</feature>
<evidence type="ECO:0000313" key="11">
    <source>
        <dbReference type="Proteomes" id="UP000284006"/>
    </source>
</evidence>